<comment type="caution">
    <text evidence="2">The sequence shown here is derived from an EMBL/GenBank/DDBJ whole genome shotgun (WGS) entry which is preliminary data.</text>
</comment>
<dbReference type="GO" id="GO:0006281">
    <property type="term" value="P:DNA repair"/>
    <property type="evidence" value="ECO:0007669"/>
    <property type="project" value="TreeGrafter"/>
</dbReference>
<protein>
    <submittedName>
        <fullName evidence="2">HAD family hydrolase</fullName>
    </submittedName>
</protein>
<organism evidence="2 3">
    <name type="scientific">Halobellus ruber</name>
    <dbReference type="NCBI Taxonomy" id="2761102"/>
    <lineage>
        <taxon>Archaea</taxon>
        <taxon>Methanobacteriati</taxon>
        <taxon>Methanobacteriota</taxon>
        <taxon>Stenosarchaea group</taxon>
        <taxon>Halobacteria</taxon>
        <taxon>Halobacteriales</taxon>
        <taxon>Haloferacaceae</taxon>
        <taxon>Halobellus</taxon>
    </lineage>
</organism>
<dbReference type="InterPro" id="IPR036412">
    <property type="entry name" value="HAD-like_sf"/>
</dbReference>
<dbReference type="CDD" id="cd01427">
    <property type="entry name" value="HAD_like"/>
    <property type="match status" value="1"/>
</dbReference>
<sequence>MDGVLLAGRGTDESIHERALDGALSERGRSPDPETRSLLAGHEYDVNFVRGCRQLGLDPVSFYGLRERYAARLAIDRLAAGSRTLHDVTALEALADRYPLGVVSNNYQGVVRFVVDHHRLDLFDHVRGRETGVGGFYNRKPNPHYLLEAMAELDAVDGIYVGDRATDVLAATRAGLDSAFVDRSHNGDETFPVEPTLRVGSLAELVNRLRGDRNPASRTRADGS</sequence>
<dbReference type="Gene3D" id="3.40.50.1000">
    <property type="entry name" value="HAD superfamily/HAD-like"/>
    <property type="match status" value="1"/>
</dbReference>
<dbReference type="Proteomes" id="UP000546257">
    <property type="component" value="Unassembled WGS sequence"/>
</dbReference>
<dbReference type="InterPro" id="IPR041492">
    <property type="entry name" value="HAD_2"/>
</dbReference>
<dbReference type="InterPro" id="IPR050155">
    <property type="entry name" value="HAD-like_hydrolase_sf"/>
</dbReference>
<dbReference type="EMBL" id="JACKXD010000001">
    <property type="protein sequence ID" value="MBB6645192.1"/>
    <property type="molecule type" value="Genomic_DNA"/>
</dbReference>
<evidence type="ECO:0000313" key="2">
    <source>
        <dbReference type="EMBL" id="MBB6645192.1"/>
    </source>
</evidence>
<keyword evidence="2" id="KW-0378">Hydrolase</keyword>
<reference evidence="2 3" key="1">
    <citation type="submission" date="2020-08" db="EMBL/GenBank/DDBJ databases">
        <authorList>
            <person name="Seo M.-J."/>
        </authorList>
    </citation>
    <scope>NUCLEOTIDE SEQUENCE [LARGE SCALE GENOMIC DNA]</scope>
    <source>
        <strain evidence="2 3">MBLA0160</strain>
    </source>
</reference>
<keyword evidence="3" id="KW-1185">Reference proteome</keyword>
<dbReference type="InterPro" id="IPR023214">
    <property type="entry name" value="HAD_sf"/>
</dbReference>
<accession>A0A7J9SFB3</accession>
<name>A0A7J9SFB3_9EURY</name>
<evidence type="ECO:0000256" key="1">
    <source>
        <dbReference type="ARBA" id="ARBA00007958"/>
    </source>
</evidence>
<gene>
    <name evidence="2" type="ORF">H5V44_02565</name>
</gene>
<dbReference type="PANTHER" id="PTHR43434:SF1">
    <property type="entry name" value="PHOSPHOGLYCOLATE PHOSPHATASE"/>
    <property type="match status" value="1"/>
</dbReference>
<dbReference type="PANTHER" id="PTHR43434">
    <property type="entry name" value="PHOSPHOGLYCOLATE PHOSPHATASE"/>
    <property type="match status" value="1"/>
</dbReference>
<dbReference type="Pfam" id="PF13419">
    <property type="entry name" value="HAD_2"/>
    <property type="match status" value="1"/>
</dbReference>
<proteinExistence type="inferred from homology"/>
<evidence type="ECO:0000313" key="3">
    <source>
        <dbReference type="Proteomes" id="UP000546257"/>
    </source>
</evidence>
<dbReference type="NCBIfam" id="TIGR01549">
    <property type="entry name" value="HAD-SF-IA-v1"/>
    <property type="match status" value="1"/>
</dbReference>
<dbReference type="AlphaFoldDB" id="A0A7J9SFB3"/>
<comment type="similarity">
    <text evidence="1">Belongs to the HAD-like hydrolase superfamily.</text>
</comment>
<dbReference type="SUPFAM" id="SSF56784">
    <property type="entry name" value="HAD-like"/>
    <property type="match status" value="1"/>
</dbReference>
<dbReference type="GO" id="GO:0008967">
    <property type="term" value="F:phosphoglycolate phosphatase activity"/>
    <property type="evidence" value="ECO:0007669"/>
    <property type="project" value="TreeGrafter"/>
</dbReference>
<dbReference type="InterPro" id="IPR006439">
    <property type="entry name" value="HAD-SF_hydro_IA"/>
</dbReference>